<dbReference type="EMBL" id="LAZR01005561">
    <property type="protein sequence ID" value="KKM98907.1"/>
    <property type="molecule type" value="Genomic_DNA"/>
</dbReference>
<name>A0A0F9Q0E5_9ZZZZ</name>
<protein>
    <recommendedName>
        <fullName evidence="2">KOW domain-containing protein</fullName>
    </recommendedName>
</protein>
<sequence>MAARGVEVGEKVRIRHGDRKGKLGVVIAHERRKTQSRLWNGRIEIKQHLTYVVEFDEDISQRRVPGSYLDLV</sequence>
<reference evidence="1" key="1">
    <citation type="journal article" date="2015" name="Nature">
        <title>Complex archaea that bridge the gap between prokaryotes and eukaryotes.</title>
        <authorList>
            <person name="Spang A."/>
            <person name="Saw J.H."/>
            <person name="Jorgensen S.L."/>
            <person name="Zaremba-Niedzwiedzka K."/>
            <person name="Martijn J."/>
            <person name="Lind A.E."/>
            <person name="van Eijk R."/>
            <person name="Schleper C."/>
            <person name="Guy L."/>
            <person name="Ettema T.J."/>
        </authorList>
    </citation>
    <scope>NUCLEOTIDE SEQUENCE</scope>
</reference>
<gene>
    <name evidence="1" type="ORF">LCGC14_1153170</name>
</gene>
<organism evidence="1">
    <name type="scientific">marine sediment metagenome</name>
    <dbReference type="NCBI Taxonomy" id="412755"/>
    <lineage>
        <taxon>unclassified sequences</taxon>
        <taxon>metagenomes</taxon>
        <taxon>ecological metagenomes</taxon>
    </lineage>
</organism>
<comment type="caution">
    <text evidence="1">The sequence shown here is derived from an EMBL/GenBank/DDBJ whole genome shotgun (WGS) entry which is preliminary data.</text>
</comment>
<evidence type="ECO:0000313" key="1">
    <source>
        <dbReference type="EMBL" id="KKM98907.1"/>
    </source>
</evidence>
<evidence type="ECO:0008006" key="2">
    <source>
        <dbReference type="Google" id="ProtNLM"/>
    </source>
</evidence>
<dbReference type="AlphaFoldDB" id="A0A0F9Q0E5"/>
<accession>A0A0F9Q0E5</accession>
<proteinExistence type="predicted"/>